<organism evidence="7 8">
    <name type="scientific">Flammeovirga pectinis</name>
    <dbReference type="NCBI Taxonomy" id="2494373"/>
    <lineage>
        <taxon>Bacteria</taxon>
        <taxon>Pseudomonadati</taxon>
        <taxon>Bacteroidota</taxon>
        <taxon>Cytophagia</taxon>
        <taxon>Cytophagales</taxon>
        <taxon>Flammeovirgaceae</taxon>
        <taxon>Flammeovirga</taxon>
    </lineage>
</organism>
<feature type="transmembrane region" description="Helical" evidence="5">
    <location>
        <begin position="200"/>
        <end position="219"/>
    </location>
</feature>
<evidence type="ECO:0000313" key="7">
    <source>
        <dbReference type="EMBL" id="AZQ62422.1"/>
    </source>
</evidence>
<keyword evidence="8" id="KW-1185">Reference proteome</keyword>
<dbReference type="RefSeq" id="WP_126613909.1">
    <property type="nucleotide sequence ID" value="NZ_CP034562.1"/>
</dbReference>
<dbReference type="GO" id="GO:0003954">
    <property type="term" value="F:NADH dehydrogenase activity"/>
    <property type="evidence" value="ECO:0007669"/>
    <property type="project" value="TreeGrafter"/>
</dbReference>
<dbReference type="KEGG" id="fll:EI427_09285"/>
<dbReference type="Proteomes" id="UP000267268">
    <property type="component" value="Chromosome 1"/>
</dbReference>
<keyword evidence="5 6" id="KW-0520">NAD</keyword>
<evidence type="ECO:0000256" key="6">
    <source>
        <dbReference type="RuleBase" id="RU000471"/>
    </source>
</evidence>
<comment type="similarity">
    <text evidence="5 6">Belongs to the complex I subunit 1 family.</text>
</comment>
<protein>
    <recommendedName>
        <fullName evidence="5">NADH-quinone oxidoreductase subunit H</fullName>
        <ecNumber evidence="5">7.1.1.-</ecNumber>
    </recommendedName>
    <alternativeName>
        <fullName evidence="5">NADH dehydrogenase I subunit H</fullName>
    </alternativeName>
    <alternativeName>
        <fullName evidence="5">NDH-1 subunit H</fullName>
    </alternativeName>
</protein>
<accession>A0A3S9P2W2</accession>
<comment type="subunit">
    <text evidence="5">NDH-1 is composed of 14 different subunits. Subunits NuoA, H, J, K, L, M, N constitute the membrane sector of the complex.</text>
</comment>
<dbReference type="GO" id="GO:0005886">
    <property type="term" value="C:plasma membrane"/>
    <property type="evidence" value="ECO:0007669"/>
    <property type="project" value="UniProtKB-SubCell"/>
</dbReference>
<evidence type="ECO:0000256" key="4">
    <source>
        <dbReference type="ARBA" id="ARBA00023136"/>
    </source>
</evidence>
<evidence type="ECO:0000256" key="1">
    <source>
        <dbReference type="ARBA" id="ARBA00004141"/>
    </source>
</evidence>
<dbReference type="EMBL" id="CP034562">
    <property type="protein sequence ID" value="AZQ62422.1"/>
    <property type="molecule type" value="Genomic_DNA"/>
</dbReference>
<evidence type="ECO:0000256" key="5">
    <source>
        <dbReference type="HAMAP-Rule" id="MF_01350"/>
    </source>
</evidence>
<keyword evidence="5" id="KW-0874">Quinone</keyword>
<dbReference type="AlphaFoldDB" id="A0A3S9P2W2"/>
<dbReference type="PROSITE" id="PS00668">
    <property type="entry name" value="COMPLEX1_ND1_2"/>
    <property type="match status" value="1"/>
</dbReference>
<comment type="subcellular location">
    <subcellularLocation>
        <location evidence="5 6">Cell membrane</location>
        <topology evidence="5 6">Multi-pass membrane protein</topology>
    </subcellularLocation>
    <subcellularLocation>
        <location evidence="1">Membrane</location>
        <topology evidence="1">Multi-pass membrane protein</topology>
    </subcellularLocation>
</comment>
<keyword evidence="5" id="KW-0830">Ubiquinone</keyword>
<dbReference type="InterPro" id="IPR001694">
    <property type="entry name" value="NADH_UbQ_OxRdtase_su1/FPO"/>
</dbReference>
<dbReference type="PANTHER" id="PTHR11432">
    <property type="entry name" value="NADH DEHYDROGENASE SUBUNIT 1"/>
    <property type="match status" value="1"/>
</dbReference>
<keyword evidence="4 5" id="KW-0472">Membrane</keyword>
<reference evidence="7 8" key="1">
    <citation type="submission" date="2018-12" db="EMBL/GenBank/DDBJ databases">
        <title>Flammeovirga pectinis sp. nov., isolated from the gut of the Korean scallop, Patinopecten yessoensis.</title>
        <authorList>
            <person name="Bae J.-W."/>
            <person name="Jeong Y.-S."/>
            <person name="Kang W."/>
        </authorList>
    </citation>
    <scope>NUCLEOTIDE SEQUENCE [LARGE SCALE GENOMIC DNA]</scope>
    <source>
        <strain evidence="7 8">L12M1</strain>
    </source>
</reference>
<dbReference type="PANTHER" id="PTHR11432:SF3">
    <property type="entry name" value="NADH-UBIQUINONE OXIDOREDUCTASE CHAIN 1"/>
    <property type="match status" value="1"/>
</dbReference>
<keyword evidence="5" id="KW-1278">Translocase</keyword>
<sequence length="360" mass="40142">MLALIFYLPFLLVFALFGVYAERKVSAWIQDRLGPVDVGPKGLLQTLADILKLMMKEDIIPKAVDKPIFKVAPIIIFMPVFAAFAVLPFTNGLYGSHSNVGVFYVLAILSLEVLGILAAGWSSNNKYSLYGAMRSAAQMVSYEVPMGLSVLCVVMTCQSLNTEVISFQQGILSQDTNYLFGLKALGIDITNVGGILSWNILRNPFLIIAFVIFFISSLAEANRAPFDIPEAESELIAGYHIEYSGMRFAFMMLSEYGVMLLGSVFAAVLFLGSWNTPFVNIGSFALADWTTGTLGEISGYIWGFVWLMSKAFVLIFIQMWVRWTLPRLRVDQLMSLCWKYLTPAGLLLVFITGVWRLWMI</sequence>
<gene>
    <name evidence="5" type="primary">nuoH</name>
    <name evidence="7" type="ORF">EI427_09285</name>
</gene>
<feature type="transmembrane region" description="Helical" evidence="5">
    <location>
        <begin position="256"/>
        <end position="277"/>
    </location>
</feature>
<feature type="transmembrane region" description="Helical" evidence="5">
    <location>
        <begin position="338"/>
        <end position="358"/>
    </location>
</feature>
<dbReference type="GO" id="GO:0009060">
    <property type="term" value="P:aerobic respiration"/>
    <property type="evidence" value="ECO:0007669"/>
    <property type="project" value="TreeGrafter"/>
</dbReference>
<dbReference type="InterPro" id="IPR018086">
    <property type="entry name" value="NADH_UbQ_OxRdtase_su1_CS"/>
</dbReference>
<comment type="function">
    <text evidence="5">NDH-1 shuttles electrons from NADH, via FMN and iron-sulfur (Fe-S) centers, to quinones in the respiratory chain. The immediate electron acceptor for the enzyme in this species is believed to be ubiquinone. Couples the redox reaction to proton translocation (for every two electrons transferred, four hydrogen ions are translocated across the cytoplasmic membrane), and thus conserves the redox energy in a proton gradient. This subunit may bind ubiquinone.</text>
</comment>
<dbReference type="GO" id="GO:0016655">
    <property type="term" value="F:oxidoreductase activity, acting on NAD(P)H, quinone or similar compound as acceptor"/>
    <property type="evidence" value="ECO:0007669"/>
    <property type="project" value="UniProtKB-UniRule"/>
</dbReference>
<proteinExistence type="inferred from homology"/>
<evidence type="ECO:0000313" key="8">
    <source>
        <dbReference type="Proteomes" id="UP000267268"/>
    </source>
</evidence>
<comment type="catalytic activity">
    <reaction evidence="5">
        <text>a quinone + NADH + 5 H(+)(in) = a quinol + NAD(+) + 4 H(+)(out)</text>
        <dbReference type="Rhea" id="RHEA:57888"/>
        <dbReference type="ChEBI" id="CHEBI:15378"/>
        <dbReference type="ChEBI" id="CHEBI:24646"/>
        <dbReference type="ChEBI" id="CHEBI:57540"/>
        <dbReference type="ChEBI" id="CHEBI:57945"/>
        <dbReference type="ChEBI" id="CHEBI:132124"/>
    </reaction>
</comment>
<keyword evidence="2 5" id="KW-0812">Transmembrane</keyword>
<feature type="transmembrane region" description="Helical" evidence="5">
    <location>
        <begin position="297"/>
        <end position="317"/>
    </location>
</feature>
<comment type="caution">
    <text evidence="5">Lacks conserved residue(s) required for the propagation of feature annotation.</text>
</comment>
<dbReference type="EC" id="7.1.1.-" evidence="5"/>
<dbReference type="GO" id="GO:0048038">
    <property type="term" value="F:quinone binding"/>
    <property type="evidence" value="ECO:0007669"/>
    <property type="project" value="UniProtKB-KW"/>
</dbReference>
<evidence type="ECO:0000256" key="2">
    <source>
        <dbReference type="ARBA" id="ARBA00022692"/>
    </source>
</evidence>
<dbReference type="Pfam" id="PF00146">
    <property type="entry name" value="NADHdh"/>
    <property type="match status" value="1"/>
</dbReference>
<keyword evidence="3 5" id="KW-1133">Transmembrane helix</keyword>
<dbReference type="PROSITE" id="PS00667">
    <property type="entry name" value="COMPLEX1_ND1_1"/>
    <property type="match status" value="1"/>
</dbReference>
<name>A0A3S9P2W2_9BACT</name>
<keyword evidence="5" id="KW-1003">Cell membrane</keyword>
<feature type="transmembrane region" description="Helical" evidence="5">
    <location>
        <begin position="71"/>
        <end position="90"/>
    </location>
</feature>
<dbReference type="HAMAP" id="MF_01350">
    <property type="entry name" value="NDH1_NuoH"/>
    <property type="match status" value="1"/>
</dbReference>
<dbReference type="OrthoDB" id="9803734at2"/>
<feature type="transmembrane region" description="Helical" evidence="5">
    <location>
        <begin position="102"/>
        <end position="121"/>
    </location>
</feature>
<evidence type="ECO:0000256" key="3">
    <source>
        <dbReference type="ARBA" id="ARBA00022989"/>
    </source>
</evidence>